<evidence type="ECO:0000313" key="2">
    <source>
        <dbReference type="Proteomes" id="UP001151760"/>
    </source>
</evidence>
<reference evidence="1" key="1">
    <citation type="journal article" date="2022" name="Int. J. Mol. Sci.">
        <title>Draft Genome of Tanacetum Coccineum: Genomic Comparison of Closely Related Tanacetum-Family Plants.</title>
        <authorList>
            <person name="Yamashiro T."/>
            <person name="Shiraishi A."/>
            <person name="Nakayama K."/>
            <person name="Satake H."/>
        </authorList>
    </citation>
    <scope>NUCLEOTIDE SEQUENCE</scope>
</reference>
<name>A0ABQ5DP94_9ASTR</name>
<dbReference type="Proteomes" id="UP001151760">
    <property type="component" value="Unassembled WGS sequence"/>
</dbReference>
<comment type="caution">
    <text evidence="1">The sequence shown here is derived from an EMBL/GenBank/DDBJ whole genome shotgun (WGS) entry which is preliminary data.</text>
</comment>
<dbReference type="EMBL" id="BQNB010015497">
    <property type="protein sequence ID" value="GJT40703.1"/>
    <property type="molecule type" value="Genomic_DNA"/>
</dbReference>
<keyword evidence="2" id="KW-1185">Reference proteome</keyword>
<protein>
    <submittedName>
        <fullName evidence="1">Uncharacterized protein</fullName>
    </submittedName>
</protein>
<reference evidence="1" key="2">
    <citation type="submission" date="2022-01" db="EMBL/GenBank/DDBJ databases">
        <authorList>
            <person name="Yamashiro T."/>
            <person name="Shiraishi A."/>
            <person name="Satake H."/>
            <person name="Nakayama K."/>
        </authorList>
    </citation>
    <scope>NUCLEOTIDE SEQUENCE</scope>
</reference>
<evidence type="ECO:0000313" key="1">
    <source>
        <dbReference type="EMBL" id="GJT40703.1"/>
    </source>
</evidence>
<proteinExistence type="predicted"/>
<accession>A0ABQ5DP94</accession>
<gene>
    <name evidence="1" type="ORF">Tco_0940568</name>
</gene>
<organism evidence="1 2">
    <name type="scientific">Tanacetum coccineum</name>
    <dbReference type="NCBI Taxonomy" id="301880"/>
    <lineage>
        <taxon>Eukaryota</taxon>
        <taxon>Viridiplantae</taxon>
        <taxon>Streptophyta</taxon>
        <taxon>Embryophyta</taxon>
        <taxon>Tracheophyta</taxon>
        <taxon>Spermatophyta</taxon>
        <taxon>Magnoliopsida</taxon>
        <taxon>eudicotyledons</taxon>
        <taxon>Gunneridae</taxon>
        <taxon>Pentapetalae</taxon>
        <taxon>asterids</taxon>
        <taxon>campanulids</taxon>
        <taxon>Asterales</taxon>
        <taxon>Asteraceae</taxon>
        <taxon>Asteroideae</taxon>
        <taxon>Anthemideae</taxon>
        <taxon>Anthemidinae</taxon>
        <taxon>Tanacetum</taxon>
    </lineage>
</organism>
<sequence length="143" mass="16191">MTHEEVKELVTRRVAEEIEDRKAARTLEPLIVNGGGEKGNRGNMDTGMENHGMEIWRFHASGRVKALSEDFLNGFGRLVELSITRTIGVEGCICRELGFETDEVVWTLVSLLRNEFQKMESVVMVPDEEDRVERFIGGLPDNI</sequence>